<dbReference type="Pfam" id="PF00082">
    <property type="entry name" value="Peptidase_S8"/>
    <property type="match status" value="1"/>
</dbReference>
<reference evidence="9 10" key="1">
    <citation type="submission" date="2021-08" db="EMBL/GenBank/DDBJ databases">
        <authorList>
            <person name="Zhang D."/>
            <person name="Zhang A."/>
            <person name="Wang L."/>
        </authorList>
    </citation>
    <scope>NUCLEOTIDE SEQUENCE [LARGE SCALE GENOMIC DNA]</scope>
    <source>
        <strain evidence="9 10">WL0086</strain>
    </source>
</reference>
<keyword evidence="4 5" id="KW-0720">Serine protease</keyword>
<reference evidence="9 10" key="2">
    <citation type="submission" date="2023-12" db="EMBL/GenBank/DDBJ databases">
        <title>Description of an unclassified Opitutus bacterium of Verrucomicrobiota.</title>
        <authorList>
            <person name="Zhang D.-F."/>
        </authorList>
    </citation>
    <scope>NUCLEOTIDE SEQUENCE [LARGE SCALE GENOMIC DNA]</scope>
    <source>
        <strain evidence="9 10">WL0086</strain>
    </source>
</reference>
<organism evidence="9 10">
    <name type="scientific">Actomonas aquatica</name>
    <dbReference type="NCBI Taxonomy" id="2866162"/>
    <lineage>
        <taxon>Bacteria</taxon>
        <taxon>Pseudomonadati</taxon>
        <taxon>Verrucomicrobiota</taxon>
        <taxon>Opitutia</taxon>
        <taxon>Opitutales</taxon>
        <taxon>Opitutaceae</taxon>
        <taxon>Actomonas</taxon>
    </lineage>
</organism>
<dbReference type="InterPro" id="IPR050131">
    <property type="entry name" value="Peptidase_S8_subtilisin-like"/>
</dbReference>
<dbReference type="SUPFAM" id="SSF52743">
    <property type="entry name" value="Subtilisin-like"/>
    <property type="match status" value="1"/>
</dbReference>
<gene>
    <name evidence="9" type="ORF">K1X11_001340</name>
</gene>
<dbReference type="PANTHER" id="PTHR43806:SF14">
    <property type="entry name" value="TRIPEPTIDYL-PEPTIDASE 2"/>
    <property type="match status" value="1"/>
</dbReference>
<dbReference type="PROSITE" id="PS00137">
    <property type="entry name" value="SUBTILASE_HIS"/>
    <property type="match status" value="1"/>
</dbReference>
<protein>
    <submittedName>
        <fullName evidence="9">S8 family serine peptidase</fullName>
    </submittedName>
</protein>
<dbReference type="InterPro" id="IPR000209">
    <property type="entry name" value="Peptidase_S8/S53_dom"/>
</dbReference>
<dbReference type="EMBL" id="CP139781">
    <property type="protein sequence ID" value="WRQ88032.1"/>
    <property type="molecule type" value="Genomic_DNA"/>
</dbReference>
<feature type="active site" description="Charge relay system" evidence="5">
    <location>
        <position position="276"/>
    </location>
</feature>
<feature type="active site" description="Charge relay system" evidence="5">
    <location>
        <position position="462"/>
    </location>
</feature>
<dbReference type="Gene3D" id="1.25.40.710">
    <property type="match status" value="1"/>
</dbReference>
<keyword evidence="3 5" id="KW-0378">Hydrolase</keyword>
<dbReference type="InterPro" id="IPR046940">
    <property type="entry name" value="TPPII_Ig-like_sf"/>
</dbReference>
<dbReference type="InterPro" id="IPR023828">
    <property type="entry name" value="Peptidase_S8_Ser-AS"/>
</dbReference>
<proteinExistence type="inferred from homology"/>
<evidence type="ECO:0000256" key="4">
    <source>
        <dbReference type="ARBA" id="ARBA00022825"/>
    </source>
</evidence>
<feature type="domain" description="Peptidase S8/S53" evidence="7">
    <location>
        <begin position="44"/>
        <end position="499"/>
    </location>
</feature>
<evidence type="ECO:0000256" key="2">
    <source>
        <dbReference type="ARBA" id="ARBA00022670"/>
    </source>
</evidence>
<dbReference type="RefSeq" id="WP_221028933.1">
    <property type="nucleotide sequence ID" value="NZ_CP139781.1"/>
</dbReference>
<dbReference type="Gene3D" id="3.40.50.200">
    <property type="entry name" value="Peptidase S8/S53 domain"/>
    <property type="match status" value="2"/>
</dbReference>
<dbReference type="InterPro" id="IPR022398">
    <property type="entry name" value="Peptidase_S8_His-AS"/>
</dbReference>
<dbReference type="PANTHER" id="PTHR43806">
    <property type="entry name" value="PEPTIDASE S8"/>
    <property type="match status" value="1"/>
</dbReference>
<evidence type="ECO:0000259" key="7">
    <source>
        <dbReference type="Pfam" id="PF00082"/>
    </source>
</evidence>
<dbReference type="Gene3D" id="2.60.40.3170">
    <property type="match status" value="1"/>
</dbReference>
<dbReference type="PROSITE" id="PS00138">
    <property type="entry name" value="SUBTILASE_SER"/>
    <property type="match status" value="1"/>
</dbReference>
<dbReference type="InterPro" id="IPR046939">
    <property type="entry name" value="TPPII_C_sf"/>
</dbReference>
<dbReference type="PRINTS" id="PR00723">
    <property type="entry name" value="SUBTILISIN"/>
</dbReference>
<evidence type="ECO:0000256" key="5">
    <source>
        <dbReference type="PROSITE-ProRule" id="PRU01240"/>
    </source>
</evidence>
<evidence type="ECO:0000313" key="9">
    <source>
        <dbReference type="EMBL" id="WRQ88032.1"/>
    </source>
</evidence>
<comment type="similarity">
    <text evidence="1 5">Belongs to the peptidase S8 family.</text>
</comment>
<evidence type="ECO:0000256" key="1">
    <source>
        <dbReference type="ARBA" id="ARBA00011073"/>
    </source>
</evidence>
<feature type="region of interest" description="Disordered" evidence="6">
    <location>
        <begin position="1114"/>
        <end position="1138"/>
    </location>
</feature>
<keyword evidence="2 5" id="KW-0645">Protease</keyword>
<evidence type="ECO:0000256" key="3">
    <source>
        <dbReference type="ARBA" id="ARBA00022801"/>
    </source>
</evidence>
<dbReference type="Pfam" id="PF21223">
    <property type="entry name" value="TPPII_Ig-like-1"/>
    <property type="match status" value="1"/>
</dbReference>
<dbReference type="InterPro" id="IPR036852">
    <property type="entry name" value="Peptidase_S8/S53_dom_sf"/>
</dbReference>
<dbReference type="InterPro" id="IPR048383">
    <property type="entry name" value="TPPII_Ig-like-1"/>
</dbReference>
<feature type="domain" description="Tripeptidyl-peptidase II first Ig-like" evidence="8">
    <location>
        <begin position="549"/>
        <end position="659"/>
    </location>
</feature>
<dbReference type="PROSITE" id="PS51892">
    <property type="entry name" value="SUBTILASE"/>
    <property type="match status" value="1"/>
</dbReference>
<evidence type="ECO:0000259" key="8">
    <source>
        <dbReference type="Pfam" id="PF21223"/>
    </source>
</evidence>
<evidence type="ECO:0000256" key="6">
    <source>
        <dbReference type="SAM" id="MobiDB-lite"/>
    </source>
</evidence>
<dbReference type="Proteomes" id="UP000738431">
    <property type="component" value="Chromosome"/>
</dbReference>
<dbReference type="InterPro" id="IPR015500">
    <property type="entry name" value="Peptidase_S8_subtilisin-rel"/>
</dbReference>
<name>A0ABZ1C8K8_9BACT</name>
<accession>A0ABZ1C8K8</accession>
<evidence type="ECO:0000313" key="10">
    <source>
        <dbReference type="Proteomes" id="UP000738431"/>
    </source>
</evidence>
<sequence>MTATFAAAQNNTATVDLPALQEELIPKREVGADAFIAENPTFDGRGVVIAVFDTGVDPAAAGLTVTSTGERKVLDIIDGTGSGDVDTSSVVKPAEDGTLAGLSGRALTLPDGVTNPSGDFRVGLKPASELFRGAAMGRLQRQLTQDWEAELSRVRAAREREEDEALTKAKAKAAADRTREEANLVALAELLEQGEDTLLKSGPGPIYDCVLWHDGSDWRAVVDTDSDGDLADETVLRPFGVAGEYGTFDDYTHATFGVQVYEEGNVLSIVTVSGTHGTHVASIASAHYPENPARNGIAPGARILSVKIGDIRTGGSSYGMSERRAMAAAVKYGVDVMNASWGGSSIFQDGNDSNGTLYKRLVERYGVLAVMSAGNEGPGLSTAGSAGGEASRVLGIGAYASSEMARVLYNAVDPSPDAALQFTSRGPTKDGDVGPDVMAPGAAWASYSAESLRGAEMINGTSMAAPSASGVAALVLSAAKQNNVPAPPVLLRRALMLGAAPIETEDVLTRGLGMIHAPGGWAKLQALQGQAAFGAFYDLEVDGGTFTDEGRGLYLRERINEPRRRVAVSITPAWGDDVTSDQRYAFEADLVLQPSDAWVKAPDYVHLANGARRISLFLDIPPADATTLENGGVLTSRVDAFVADAPELGPVFSIPITIVRPARAGLFTHNELKTTVPLSPAETARRFYEVPAGIERLQLTAKHTAEDPVERRFFIQALTLAAQSGQYYYKDEDVAWLKAGESFSMNIPVAAGHVVELAYNQYFYSAGNSTLEVELKWVGVGAPTDSVAIEPNQGWRPLLLNPGSDGTVGVSAKLEHAVDVYLPVKTQTVYDGARGELPGTPVHPGPIQDPITRVNYELSFKEATKAAFLDPQDYDASDGIAGGRLLAIHESGEFLYEGFPNDEEVIEFPKGKTTVVIEYSAFDDAALASVKVFPLRMGRPLDSPKSLKVARDLNARFAGRTSSTVPLAAGRERYLFLQDTVIDDLAKVDPAPDYFVGTVGFEDADDHEIVELPLRYFAGESPAKVTDQDPKAKPAKDLKSEVEKLDESLAESQLAFVREHRFATEAETQERRREALADLRESRPEDPFPLIEQAIDGAIAAGWASDIWGKAPEAKDEIEEDADAASEETVAAEPRPVPTRETVDGWLAEAEALVDPAAVSQFFGAKPVAAPGDLEARDKIAAQEAEMDKMRDALALIALVRADLARADGDTDAAWAQWTEIGRWEKKPSDRTKDLQTKLLQQAGLKGLYLQALNARIEDKPFDRELLEERIALYRELGWAQMAEAQARLLALRKVRQNTLKRLK</sequence>
<keyword evidence="10" id="KW-1185">Reference proteome</keyword>
<feature type="compositionally biased region" description="Acidic residues" evidence="6">
    <location>
        <begin position="1116"/>
        <end position="1126"/>
    </location>
</feature>
<feature type="active site" description="Charge relay system" evidence="5">
    <location>
        <position position="53"/>
    </location>
</feature>